<evidence type="ECO:0000313" key="2">
    <source>
        <dbReference type="Proteomes" id="UP000823674"/>
    </source>
</evidence>
<evidence type="ECO:0000313" key="1">
    <source>
        <dbReference type="EMBL" id="KAG5375873.1"/>
    </source>
</evidence>
<gene>
    <name evidence="1" type="primary">A10g504550.1_BraROA</name>
    <name evidence="1" type="ORF">IGI04_040469</name>
</gene>
<accession>A0ABQ7KNP4</accession>
<protein>
    <recommendedName>
        <fullName evidence="3">START domain-containing protein</fullName>
    </recommendedName>
</protein>
<dbReference type="Proteomes" id="UP000823674">
    <property type="component" value="Chromosome A10"/>
</dbReference>
<sequence>MFCWVDNLIEVSSQDPRRVMERYVIFLFQQGIPENLSLLDCVVSVDSSHYKSWNPRIGNTARLSCFVHHCYSCRRSPKDDYAAILILRVVRNKRPPRTKGSHYPRGGEPLAGVEDSWEFAKLSESGIEIPMSPSGSLLLKEKVEALWRPRFRVSSIAKGLTKDSSVNKLGIESPPIGSGDDLLDKWDPLRFLEALLMKGFPSEGPTPDAYGMIAAWES</sequence>
<dbReference type="EMBL" id="JADBGQ010000010">
    <property type="protein sequence ID" value="KAG5375873.1"/>
    <property type="molecule type" value="Genomic_DNA"/>
</dbReference>
<proteinExistence type="predicted"/>
<organism evidence="1 2">
    <name type="scientific">Brassica rapa subsp. trilocularis</name>
    <dbReference type="NCBI Taxonomy" id="1813537"/>
    <lineage>
        <taxon>Eukaryota</taxon>
        <taxon>Viridiplantae</taxon>
        <taxon>Streptophyta</taxon>
        <taxon>Embryophyta</taxon>
        <taxon>Tracheophyta</taxon>
        <taxon>Spermatophyta</taxon>
        <taxon>Magnoliopsida</taxon>
        <taxon>eudicotyledons</taxon>
        <taxon>Gunneridae</taxon>
        <taxon>Pentapetalae</taxon>
        <taxon>rosids</taxon>
        <taxon>malvids</taxon>
        <taxon>Brassicales</taxon>
        <taxon>Brassicaceae</taxon>
        <taxon>Brassiceae</taxon>
        <taxon>Brassica</taxon>
    </lineage>
</organism>
<keyword evidence="2" id="KW-1185">Reference proteome</keyword>
<comment type="caution">
    <text evidence="1">The sequence shown here is derived from an EMBL/GenBank/DDBJ whole genome shotgun (WGS) entry which is preliminary data.</text>
</comment>
<reference evidence="1 2" key="1">
    <citation type="submission" date="2021-03" db="EMBL/GenBank/DDBJ databases">
        <authorList>
            <person name="King G.J."/>
            <person name="Bancroft I."/>
            <person name="Baten A."/>
            <person name="Bloomfield J."/>
            <person name="Borpatragohain P."/>
            <person name="He Z."/>
            <person name="Irish N."/>
            <person name="Irwin J."/>
            <person name="Liu K."/>
            <person name="Mauleon R.P."/>
            <person name="Moore J."/>
            <person name="Morris R."/>
            <person name="Ostergaard L."/>
            <person name="Wang B."/>
            <person name="Wells R."/>
        </authorList>
    </citation>
    <scope>NUCLEOTIDE SEQUENCE [LARGE SCALE GENOMIC DNA]</scope>
    <source>
        <strain evidence="1">R-o-18</strain>
        <tissue evidence="1">Leaf</tissue>
    </source>
</reference>
<name>A0ABQ7KNP4_BRACM</name>
<evidence type="ECO:0008006" key="3">
    <source>
        <dbReference type="Google" id="ProtNLM"/>
    </source>
</evidence>